<keyword evidence="2" id="KW-0732">Signal</keyword>
<feature type="signal peptide" evidence="2">
    <location>
        <begin position="1"/>
        <end position="22"/>
    </location>
</feature>
<reference evidence="3 4" key="1">
    <citation type="submission" date="2016-10" db="EMBL/GenBank/DDBJ databases">
        <title>Genome sequence of the basidiomycete white-rot fungus Trametes pubescens.</title>
        <authorList>
            <person name="Makela M.R."/>
            <person name="Granchi Z."/>
            <person name="Peng M."/>
            <person name="De Vries R.P."/>
            <person name="Grigoriev I."/>
            <person name="Riley R."/>
            <person name="Hilden K."/>
        </authorList>
    </citation>
    <scope>NUCLEOTIDE SEQUENCE [LARGE SCALE GENOMIC DNA]</scope>
    <source>
        <strain evidence="3 4">FBCC735</strain>
    </source>
</reference>
<evidence type="ECO:0000313" key="4">
    <source>
        <dbReference type="Proteomes" id="UP000184267"/>
    </source>
</evidence>
<feature type="compositionally biased region" description="Basic residues" evidence="1">
    <location>
        <begin position="138"/>
        <end position="153"/>
    </location>
</feature>
<evidence type="ECO:0000313" key="3">
    <source>
        <dbReference type="EMBL" id="OJT15405.1"/>
    </source>
</evidence>
<accession>A0A1M2W6C1</accession>
<dbReference type="OrthoDB" id="4584900at2759"/>
<gene>
    <name evidence="3" type="ORF">TRAPUB_8034</name>
</gene>
<feature type="region of interest" description="Disordered" evidence="1">
    <location>
        <begin position="129"/>
        <end position="165"/>
    </location>
</feature>
<evidence type="ECO:0000256" key="1">
    <source>
        <dbReference type="SAM" id="MobiDB-lite"/>
    </source>
</evidence>
<dbReference type="OMA" id="AAYEHIN"/>
<sequence>MLFPTLASGVFLALFGAPSVLAIQDLPLAYDVLPKPAPTLSIIQHKELHERFDGAPGLSNLLSSLGSDSMAIGPHDGDDDPFVPLRPTRVRRTPAAFEQINPTDVPTRLLAHNDNPPRARALTNAQLLARGLPPRSPRLNRHRSRAAHAHAHAPRQSPKPCTNPTGTLMMMGVDSPSATPFGPVGRMANSFGEYGLEPGSQPLEVVLRQCDAAGLPFEIETSVRALGGSYVRG</sequence>
<proteinExistence type="predicted"/>
<organism evidence="3 4">
    <name type="scientific">Trametes pubescens</name>
    <name type="common">White-rot fungus</name>
    <dbReference type="NCBI Taxonomy" id="154538"/>
    <lineage>
        <taxon>Eukaryota</taxon>
        <taxon>Fungi</taxon>
        <taxon>Dikarya</taxon>
        <taxon>Basidiomycota</taxon>
        <taxon>Agaricomycotina</taxon>
        <taxon>Agaricomycetes</taxon>
        <taxon>Polyporales</taxon>
        <taxon>Polyporaceae</taxon>
        <taxon>Trametes</taxon>
    </lineage>
</organism>
<evidence type="ECO:0000256" key="2">
    <source>
        <dbReference type="SAM" id="SignalP"/>
    </source>
</evidence>
<dbReference type="Proteomes" id="UP000184267">
    <property type="component" value="Unassembled WGS sequence"/>
</dbReference>
<comment type="caution">
    <text evidence="3">The sequence shown here is derived from an EMBL/GenBank/DDBJ whole genome shotgun (WGS) entry which is preliminary data.</text>
</comment>
<dbReference type="EMBL" id="MNAD01000165">
    <property type="protein sequence ID" value="OJT15405.1"/>
    <property type="molecule type" value="Genomic_DNA"/>
</dbReference>
<protein>
    <submittedName>
        <fullName evidence="3">Uncharacterized protein</fullName>
    </submittedName>
</protein>
<keyword evidence="4" id="KW-1185">Reference proteome</keyword>
<name>A0A1M2W6C1_TRAPU</name>
<feature type="chain" id="PRO_5011956691" evidence="2">
    <location>
        <begin position="23"/>
        <end position="233"/>
    </location>
</feature>
<dbReference type="AlphaFoldDB" id="A0A1M2W6C1"/>